<feature type="compositionally biased region" description="Basic and acidic residues" evidence="1">
    <location>
        <begin position="89"/>
        <end position="110"/>
    </location>
</feature>
<gene>
    <name evidence="2" type="ORF">TNCT_516711</name>
</gene>
<name>A0A8X6F7N3_TRICU</name>
<organism evidence="2 3">
    <name type="scientific">Trichonephila clavata</name>
    <name type="common">Joro spider</name>
    <name type="synonym">Nephila clavata</name>
    <dbReference type="NCBI Taxonomy" id="2740835"/>
    <lineage>
        <taxon>Eukaryota</taxon>
        <taxon>Metazoa</taxon>
        <taxon>Ecdysozoa</taxon>
        <taxon>Arthropoda</taxon>
        <taxon>Chelicerata</taxon>
        <taxon>Arachnida</taxon>
        <taxon>Araneae</taxon>
        <taxon>Araneomorphae</taxon>
        <taxon>Entelegynae</taxon>
        <taxon>Araneoidea</taxon>
        <taxon>Nephilidae</taxon>
        <taxon>Trichonephila</taxon>
    </lineage>
</organism>
<feature type="region of interest" description="Disordered" evidence="1">
    <location>
        <begin position="1"/>
        <end position="113"/>
    </location>
</feature>
<protein>
    <submittedName>
        <fullName evidence="2">Uncharacterized protein</fullName>
    </submittedName>
</protein>
<reference evidence="2" key="1">
    <citation type="submission" date="2020-07" db="EMBL/GenBank/DDBJ databases">
        <title>Multicomponent nature underlies the extraordinary mechanical properties of spider dragline silk.</title>
        <authorList>
            <person name="Kono N."/>
            <person name="Nakamura H."/>
            <person name="Mori M."/>
            <person name="Yoshida Y."/>
            <person name="Ohtoshi R."/>
            <person name="Malay A.D."/>
            <person name="Moran D.A.P."/>
            <person name="Tomita M."/>
            <person name="Numata K."/>
            <person name="Arakawa K."/>
        </authorList>
    </citation>
    <scope>NUCLEOTIDE SEQUENCE</scope>
</reference>
<dbReference type="AlphaFoldDB" id="A0A8X6F7N3"/>
<proteinExistence type="predicted"/>
<accession>A0A8X6F7N3</accession>
<dbReference type="EMBL" id="BMAO01011207">
    <property type="protein sequence ID" value="GFQ71951.1"/>
    <property type="molecule type" value="Genomic_DNA"/>
</dbReference>
<feature type="compositionally biased region" description="Polar residues" evidence="1">
    <location>
        <begin position="42"/>
        <end position="65"/>
    </location>
</feature>
<evidence type="ECO:0000313" key="3">
    <source>
        <dbReference type="Proteomes" id="UP000887116"/>
    </source>
</evidence>
<evidence type="ECO:0000313" key="2">
    <source>
        <dbReference type="EMBL" id="GFQ71951.1"/>
    </source>
</evidence>
<dbReference type="Proteomes" id="UP000887116">
    <property type="component" value="Unassembled WGS sequence"/>
</dbReference>
<evidence type="ECO:0000256" key="1">
    <source>
        <dbReference type="SAM" id="MobiDB-lite"/>
    </source>
</evidence>
<keyword evidence="3" id="KW-1185">Reference proteome</keyword>
<comment type="caution">
    <text evidence="2">The sequence shown here is derived from an EMBL/GenBank/DDBJ whole genome shotgun (WGS) entry which is preliminary data.</text>
</comment>
<sequence>MEESNSSSSKVFKVTPVSTEADVDGGTSGPNLRKRTGRAKLTNVNGYTLSSPTAELASAESNSSPRKVFTVTPVTTEADGDGNTSVSNQRERTDKARPAYDTRSSVREETVSAGLQAPKDYEKEATVCGVADPEKVQTVRGKVMIGDETAVAKPMKKSVGVQTDFPTRILTDDKMSSARKKELQNYKVIDLKKRKDWKPIRC</sequence>
<feature type="compositionally biased region" description="Polar residues" evidence="1">
    <location>
        <begin position="1"/>
        <end position="10"/>
    </location>
</feature>